<evidence type="ECO:0000256" key="8">
    <source>
        <dbReference type="ARBA" id="ARBA00023004"/>
    </source>
</evidence>
<keyword evidence="5" id="KW-0410">Iron transport</keyword>
<dbReference type="STRING" id="491952.Mar181_0007"/>
<dbReference type="GO" id="GO:0015344">
    <property type="term" value="F:siderophore uptake transmembrane transporter activity"/>
    <property type="evidence" value="ECO:0007669"/>
    <property type="project" value="TreeGrafter"/>
</dbReference>
<dbReference type="RefSeq" id="WP_013794553.1">
    <property type="nucleotide sequence ID" value="NC_015559.1"/>
</dbReference>
<keyword evidence="20" id="KW-1185">Reference proteome</keyword>
<dbReference type="Gene3D" id="2.40.170.20">
    <property type="entry name" value="TonB-dependent receptor, beta-barrel domain"/>
    <property type="match status" value="1"/>
</dbReference>
<evidence type="ECO:0000256" key="11">
    <source>
        <dbReference type="ARBA" id="ARBA00023136"/>
    </source>
</evidence>
<feature type="domain" description="TonB-dependent receptor-like beta-barrel" evidence="17">
    <location>
        <begin position="231"/>
        <end position="673"/>
    </location>
</feature>
<dbReference type="PANTHER" id="PTHR32552">
    <property type="entry name" value="FERRICHROME IRON RECEPTOR-RELATED"/>
    <property type="match status" value="1"/>
</dbReference>
<dbReference type="InterPro" id="IPR012910">
    <property type="entry name" value="Plug_dom"/>
</dbReference>
<keyword evidence="3 14" id="KW-0813">Transport</keyword>
<evidence type="ECO:0000313" key="19">
    <source>
        <dbReference type="EMBL" id="AEF53076.1"/>
    </source>
</evidence>
<evidence type="ECO:0000256" key="1">
    <source>
        <dbReference type="ARBA" id="ARBA00004571"/>
    </source>
</evidence>
<evidence type="ECO:0000256" key="10">
    <source>
        <dbReference type="ARBA" id="ARBA00023077"/>
    </source>
</evidence>
<dbReference type="EMBL" id="CP002771">
    <property type="protein sequence ID" value="AEF53076.1"/>
    <property type="molecule type" value="Genomic_DNA"/>
</dbReference>
<evidence type="ECO:0000313" key="20">
    <source>
        <dbReference type="Proteomes" id="UP000009230"/>
    </source>
</evidence>
<dbReference type="InterPro" id="IPR039426">
    <property type="entry name" value="TonB-dep_rcpt-like"/>
</dbReference>
<reference evidence="19 20" key="1">
    <citation type="journal article" date="2012" name="Stand. Genomic Sci.">
        <title>Complete genome sequence of Marinomonas posidonica type strain (IVIA-Po-181(T)).</title>
        <authorList>
            <person name="Lucas-Elio P."/>
            <person name="Goodwin L."/>
            <person name="Woyke T."/>
            <person name="Pitluck S."/>
            <person name="Nolan M."/>
            <person name="Kyrpides N.C."/>
            <person name="Detter J.C."/>
            <person name="Copeland A."/>
            <person name="Lu M."/>
            <person name="Bruce D."/>
            <person name="Detter C."/>
            <person name="Tapia R."/>
            <person name="Han S."/>
            <person name="Land M.L."/>
            <person name="Ivanova N."/>
            <person name="Mikhailova N."/>
            <person name="Johnston A.W."/>
            <person name="Sanchez-Amat A."/>
        </authorList>
    </citation>
    <scope>NUCLEOTIDE SEQUENCE [LARGE SCALE GENOMIC DNA]</scope>
    <source>
        <strain evidence="20">CECT 7376 / NCIMB 14433 / IVIA-Po-181</strain>
    </source>
</reference>
<dbReference type="KEGG" id="mpc:Mar181_0007"/>
<dbReference type="PROSITE" id="PS52016">
    <property type="entry name" value="TONB_DEPENDENT_REC_3"/>
    <property type="match status" value="1"/>
</dbReference>
<keyword evidence="9" id="KW-0406">Ion transport</keyword>
<dbReference type="Gene3D" id="2.170.130.10">
    <property type="entry name" value="TonB-dependent receptor, plug domain"/>
    <property type="match status" value="1"/>
</dbReference>
<keyword evidence="10 15" id="KW-0798">TonB box</keyword>
<evidence type="ECO:0000256" key="14">
    <source>
        <dbReference type="PROSITE-ProRule" id="PRU01360"/>
    </source>
</evidence>
<dbReference type="GO" id="GO:0009279">
    <property type="term" value="C:cell outer membrane"/>
    <property type="evidence" value="ECO:0007669"/>
    <property type="project" value="UniProtKB-SubCell"/>
</dbReference>
<keyword evidence="13 14" id="KW-0998">Cell outer membrane</keyword>
<dbReference type="AlphaFoldDB" id="F6CYU9"/>
<proteinExistence type="inferred from homology"/>
<dbReference type="NCBIfam" id="TIGR01783">
    <property type="entry name" value="TonB-siderophor"/>
    <property type="match status" value="1"/>
</dbReference>
<evidence type="ECO:0000256" key="3">
    <source>
        <dbReference type="ARBA" id="ARBA00022448"/>
    </source>
</evidence>
<dbReference type="InterPro" id="IPR010105">
    <property type="entry name" value="TonB_sidphr_rcpt"/>
</dbReference>
<keyword evidence="12 19" id="KW-0675">Receptor</keyword>
<evidence type="ECO:0000256" key="13">
    <source>
        <dbReference type="ARBA" id="ARBA00023237"/>
    </source>
</evidence>
<keyword evidence="6 14" id="KW-0812">Transmembrane</keyword>
<organism evidence="19 20">
    <name type="scientific">Marinomonas posidonica (strain CECT 7376 / NCIMB 14433 / IVIA-Po-181)</name>
    <dbReference type="NCBI Taxonomy" id="491952"/>
    <lineage>
        <taxon>Bacteria</taxon>
        <taxon>Pseudomonadati</taxon>
        <taxon>Pseudomonadota</taxon>
        <taxon>Gammaproteobacteria</taxon>
        <taxon>Oceanospirillales</taxon>
        <taxon>Oceanospirillaceae</taxon>
        <taxon>Marinomonas</taxon>
    </lineage>
</organism>
<keyword evidence="8" id="KW-0408">Iron</keyword>
<dbReference type="CDD" id="cd01347">
    <property type="entry name" value="ligand_gated_channel"/>
    <property type="match status" value="1"/>
</dbReference>
<dbReference type="GO" id="GO:0015891">
    <property type="term" value="P:siderophore transport"/>
    <property type="evidence" value="ECO:0007669"/>
    <property type="project" value="InterPro"/>
</dbReference>
<name>F6CYU9_MARPP</name>
<dbReference type="GO" id="GO:0038023">
    <property type="term" value="F:signaling receptor activity"/>
    <property type="evidence" value="ECO:0007669"/>
    <property type="project" value="InterPro"/>
</dbReference>
<comment type="similarity">
    <text evidence="2 14 15">Belongs to the TonB-dependent receptor family.</text>
</comment>
<dbReference type="InterPro" id="IPR000531">
    <property type="entry name" value="Beta-barrel_TonB"/>
</dbReference>
<dbReference type="Pfam" id="PF00593">
    <property type="entry name" value="TonB_dep_Rec_b-barrel"/>
    <property type="match status" value="1"/>
</dbReference>
<keyword evidence="11 14" id="KW-0472">Membrane</keyword>
<dbReference type="OrthoDB" id="6127007at2"/>
<protein>
    <submittedName>
        <fullName evidence="19">TonB-dependent siderophore receptor</fullName>
    </submittedName>
</protein>
<dbReference type="eggNOG" id="COG4773">
    <property type="taxonomic scope" value="Bacteria"/>
</dbReference>
<evidence type="ECO:0000256" key="15">
    <source>
        <dbReference type="RuleBase" id="RU003357"/>
    </source>
</evidence>
<dbReference type="InterPro" id="IPR036942">
    <property type="entry name" value="Beta-barrel_TonB_sf"/>
</dbReference>
<evidence type="ECO:0000256" key="7">
    <source>
        <dbReference type="ARBA" id="ARBA00022729"/>
    </source>
</evidence>
<evidence type="ECO:0000256" key="2">
    <source>
        <dbReference type="ARBA" id="ARBA00009810"/>
    </source>
</evidence>
<feature type="chain" id="PRO_5003338508" evidence="16">
    <location>
        <begin position="26"/>
        <end position="703"/>
    </location>
</feature>
<dbReference type="SUPFAM" id="SSF56935">
    <property type="entry name" value="Porins"/>
    <property type="match status" value="1"/>
</dbReference>
<evidence type="ECO:0000259" key="18">
    <source>
        <dbReference type="Pfam" id="PF07715"/>
    </source>
</evidence>
<comment type="subcellular location">
    <subcellularLocation>
        <location evidence="1 14">Cell outer membrane</location>
        <topology evidence="1 14">Multi-pass membrane protein</topology>
    </subcellularLocation>
</comment>
<evidence type="ECO:0000256" key="12">
    <source>
        <dbReference type="ARBA" id="ARBA00023170"/>
    </source>
</evidence>
<feature type="signal peptide" evidence="16">
    <location>
        <begin position="1"/>
        <end position="25"/>
    </location>
</feature>
<keyword evidence="7 16" id="KW-0732">Signal</keyword>
<feature type="domain" description="TonB-dependent receptor plug" evidence="18">
    <location>
        <begin position="55"/>
        <end position="157"/>
    </location>
</feature>
<dbReference type="HOGENOM" id="CLU_008287_9_0_6"/>
<dbReference type="InterPro" id="IPR037066">
    <property type="entry name" value="Plug_dom_sf"/>
</dbReference>
<evidence type="ECO:0000256" key="4">
    <source>
        <dbReference type="ARBA" id="ARBA00022452"/>
    </source>
</evidence>
<evidence type="ECO:0000256" key="5">
    <source>
        <dbReference type="ARBA" id="ARBA00022496"/>
    </source>
</evidence>
<accession>F6CYU9</accession>
<sequence>MNSTQSFRPTLIALAIAIATGQAIAEDTIDINDLSTLEVKGQTYRNTATKTQLDAEETPQAISIIESETLEERGVESLSEAVRYTAGVHSELRGGSITRLDLFNIRGFDNTLVYYDGLPLLSNGNNLQAQIDASAVSQIEVFKGPASTLYGSMPPGGMVNMISKAPQVTSQNSVEVTVGSDNKKEASFDSTGSISDAVNYRLIGLVRDKDGQADTTTEERVMIAPSLDIKVSEDTLVNLNMYYQKDPSMGTFGVLPGVGTIYDNEYGKVDSDTFLGDVDFNTFEREFLILGYKIDHKINDTWSYLQNARFTTAESYQEMAYATGLQSDNRTANRFAYITDEESESFSIDNQFSGVFDIGNVEHNVLFGVDYLQTKSNFKYKYATAVPTIDLYNPDNNQFTANDLTFVDYSDHDYESSQLGLYLQDQMRFDQLILIAGGRYDQYKYDESGLNYGSEATRDVDQTHFSGRLGTLYEFENGVSPFISYSQSFEPIIDTRNSGENYDPTTSSQWEAGLKYNANGFNTSLAVYEITKNDYLTTDPDDVYSKTQVDEIRSRGIELEVQKALTEEIKLSVAANVQDVEINKDETRLKGTTPIRIPEKQLSTWLSYKPASGKLVGANLGAGIRYVGEMQMDAANSDTMPSYTLVDVSVGYDLAQLSPNWKGASIQLAISNLLDETYFSCYSTTTCWFGADRSFELTGRYEF</sequence>
<keyword evidence="4 14" id="KW-1134">Transmembrane beta strand</keyword>
<gene>
    <name evidence="19" type="ordered locus">Mar181_0007</name>
</gene>
<dbReference type="Proteomes" id="UP000009230">
    <property type="component" value="Chromosome"/>
</dbReference>
<evidence type="ECO:0000256" key="6">
    <source>
        <dbReference type="ARBA" id="ARBA00022692"/>
    </source>
</evidence>
<evidence type="ECO:0000259" key="17">
    <source>
        <dbReference type="Pfam" id="PF00593"/>
    </source>
</evidence>
<evidence type="ECO:0000256" key="16">
    <source>
        <dbReference type="SAM" id="SignalP"/>
    </source>
</evidence>
<dbReference type="Pfam" id="PF07715">
    <property type="entry name" value="Plug"/>
    <property type="match status" value="1"/>
</dbReference>
<evidence type="ECO:0000256" key="9">
    <source>
        <dbReference type="ARBA" id="ARBA00023065"/>
    </source>
</evidence>
<dbReference type="PANTHER" id="PTHR32552:SF68">
    <property type="entry name" value="FERRICHROME OUTER MEMBRANE TRANSPORTER_PHAGE RECEPTOR"/>
    <property type="match status" value="1"/>
</dbReference>